<feature type="compositionally biased region" description="Basic and acidic residues" evidence="1">
    <location>
        <begin position="106"/>
        <end position="116"/>
    </location>
</feature>
<feature type="region of interest" description="Disordered" evidence="1">
    <location>
        <begin position="85"/>
        <end position="116"/>
    </location>
</feature>
<dbReference type="Proteomes" id="UP000032141">
    <property type="component" value="Chromosome C9"/>
</dbReference>
<accession>A0A0D3E410</accession>
<reference evidence="2 3" key="1">
    <citation type="journal article" date="2014" name="Genome Biol.">
        <title>Transcriptome and methylome profiling reveals relics of genome dominance in the mesopolyploid Brassica oleracea.</title>
        <authorList>
            <person name="Parkin I.A."/>
            <person name="Koh C."/>
            <person name="Tang H."/>
            <person name="Robinson S.J."/>
            <person name="Kagale S."/>
            <person name="Clarke W.E."/>
            <person name="Town C.D."/>
            <person name="Nixon J."/>
            <person name="Krishnakumar V."/>
            <person name="Bidwell S.L."/>
            <person name="Denoeud F."/>
            <person name="Belcram H."/>
            <person name="Links M.G."/>
            <person name="Just J."/>
            <person name="Clarke C."/>
            <person name="Bender T."/>
            <person name="Huebert T."/>
            <person name="Mason A.S."/>
            <person name="Pires J.C."/>
            <person name="Barker G."/>
            <person name="Moore J."/>
            <person name="Walley P.G."/>
            <person name="Manoli S."/>
            <person name="Batley J."/>
            <person name="Edwards D."/>
            <person name="Nelson M.N."/>
            <person name="Wang X."/>
            <person name="Paterson A.H."/>
            <person name="King G."/>
            <person name="Bancroft I."/>
            <person name="Chalhoub B."/>
            <person name="Sharpe A.G."/>
        </authorList>
    </citation>
    <scope>NUCLEOTIDE SEQUENCE</scope>
    <source>
        <strain evidence="2 3">cv. TO1000</strain>
    </source>
</reference>
<dbReference type="AlphaFoldDB" id="A0A0D3E410"/>
<evidence type="ECO:0000313" key="3">
    <source>
        <dbReference type="Proteomes" id="UP000032141"/>
    </source>
</evidence>
<proteinExistence type="predicted"/>
<dbReference type="Gramene" id="Bo9g029560.1">
    <property type="protein sequence ID" value="Bo9g029560.1"/>
    <property type="gene ID" value="Bo9g029560"/>
</dbReference>
<keyword evidence="3" id="KW-1185">Reference proteome</keyword>
<name>A0A0D3E410_BRAOL</name>
<dbReference type="HOGENOM" id="CLU_2100301_0_0_1"/>
<organism evidence="2 3">
    <name type="scientific">Brassica oleracea var. oleracea</name>
    <dbReference type="NCBI Taxonomy" id="109376"/>
    <lineage>
        <taxon>Eukaryota</taxon>
        <taxon>Viridiplantae</taxon>
        <taxon>Streptophyta</taxon>
        <taxon>Embryophyta</taxon>
        <taxon>Tracheophyta</taxon>
        <taxon>Spermatophyta</taxon>
        <taxon>Magnoliopsida</taxon>
        <taxon>eudicotyledons</taxon>
        <taxon>Gunneridae</taxon>
        <taxon>Pentapetalae</taxon>
        <taxon>rosids</taxon>
        <taxon>malvids</taxon>
        <taxon>Brassicales</taxon>
        <taxon>Brassicaceae</taxon>
        <taxon>Brassiceae</taxon>
        <taxon>Brassica</taxon>
    </lineage>
</organism>
<protein>
    <submittedName>
        <fullName evidence="2">Uncharacterized protein</fullName>
    </submittedName>
</protein>
<evidence type="ECO:0000256" key="1">
    <source>
        <dbReference type="SAM" id="MobiDB-lite"/>
    </source>
</evidence>
<evidence type="ECO:0000313" key="2">
    <source>
        <dbReference type="EnsemblPlants" id="Bo9g029560.1"/>
    </source>
</evidence>
<sequence length="116" mass="13079">MTIILNGRVECMKSHQQRTTLQSAGYQYLETKLEDLVVLAEREFQATILAERELQAAVLTEREFQATVLTEREFQKAVLAAHKETYGAADREEDGTTTEEAEDGTTIEKTKSPTEP</sequence>
<dbReference type="EnsemblPlants" id="Bo9g029560.1">
    <property type="protein sequence ID" value="Bo9g029560.1"/>
    <property type="gene ID" value="Bo9g029560"/>
</dbReference>
<reference evidence="2" key="2">
    <citation type="submission" date="2015-03" db="UniProtKB">
        <authorList>
            <consortium name="EnsemblPlants"/>
        </authorList>
    </citation>
    <scope>IDENTIFICATION</scope>
</reference>
<feature type="compositionally biased region" description="Acidic residues" evidence="1">
    <location>
        <begin position="91"/>
        <end position="105"/>
    </location>
</feature>
<dbReference type="OMA" id="AHKETYG"/>